<feature type="domain" description="SLH" evidence="3">
    <location>
        <begin position="2370"/>
        <end position="2429"/>
    </location>
</feature>
<dbReference type="InterPro" id="IPR000408">
    <property type="entry name" value="Reg_chr_condens"/>
</dbReference>
<reference evidence="4 5" key="1">
    <citation type="journal article" date="2009" name="Int. J. Syst. Evol. Microbiol.">
        <title>Paenibacillus contaminans sp. nov., isolated from a contaminated laboratory plate.</title>
        <authorList>
            <person name="Chou J.H."/>
            <person name="Lee J.H."/>
            <person name="Lin M.C."/>
            <person name="Chang P.S."/>
            <person name="Arun A.B."/>
            <person name="Young C.C."/>
            <person name="Chen W.M."/>
        </authorList>
    </citation>
    <scope>NUCLEOTIDE SEQUENCE [LARGE SCALE GENOMIC DNA]</scope>
    <source>
        <strain evidence="4 5">CKOBP-6</strain>
    </source>
</reference>
<evidence type="ECO:0000313" key="4">
    <source>
        <dbReference type="EMBL" id="RAV21209.1"/>
    </source>
</evidence>
<keyword evidence="5" id="KW-1185">Reference proteome</keyword>
<dbReference type="Gene3D" id="2.60.40.10">
    <property type="entry name" value="Immunoglobulins"/>
    <property type="match status" value="2"/>
</dbReference>
<feature type="compositionally biased region" description="Low complexity" evidence="1">
    <location>
        <begin position="1992"/>
        <end position="2005"/>
    </location>
</feature>
<evidence type="ECO:0000313" key="5">
    <source>
        <dbReference type="Proteomes" id="UP000250369"/>
    </source>
</evidence>
<feature type="domain" description="SLH" evidence="3">
    <location>
        <begin position="2239"/>
        <end position="2302"/>
    </location>
</feature>
<evidence type="ECO:0000256" key="1">
    <source>
        <dbReference type="SAM" id="MobiDB-lite"/>
    </source>
</evidence>
<dbReference type="Pfam" id="PF00395">
    <property type="entry name" value="SLH"/>
    <property type="match status" value="3"/>
</dbReference>
<dbReference type="PROSITE" id="PS50853">
    <property type="entry name" value="FN3"/>
    <property type="match status" value="2"/>
</dbReference>
<dbReference type="CDD" id="cd00063">
    <property type="entry name" value="FN3"/>
    <property type="match status" value="2"/>
</dbReference>
<dbReference type="Gene3D" id="2.130.10.30">
    <property type="entry name" value="Regulator of chromosome condensation 1/beta-lactamase-inhibitor protein II"/>
    <property type="match status" value="2"/>
</dbReference>
<dbReference type="InterPro" id="IPR009091">
    <property type="entry name" value="RCC1/BLIP-II"/>
</dbReference>
<dbReference type="GO" id="GO:0005737">
    <property type="term" value="C:cytoplasm"/>
    <property type="evidence" value="ECO:0007669"/>
    <property type="project" value="TreeGrafter"/>
</dbReference>
<dbReference type="InterPro" id="IPR001119">
    <property type="entry name" value="SLH_dom"/>
</dbReference>
<feature type="domain" description="Fibronectin type-III" evidence="2">
    <location>
        <begin position="1901"/>
        <end position="1990"/>
    </location>
</feature>
<dbReference type="PRINTS" id="PR00633">
    <property type="entry name" value="RCCNDNSATION"/>
</dbReference>
<evidence type="ECO:0000259" key="2">
    <source>
        <dbReference type="PROSITE" id="PS50853"/>
    </source>
</evidence>
<accession>A0A329MMU6</accession>
<feature type="domain" description="Fibronectin type-III" evidence="2">
    <location>
        <begin position="1812"/>
        <end position="1900"/>
    </location>
</feature>
<sequence>MGISCIIIFESRENARLPVKENMMRKSILMMTLIKYALFALILIASYLFIQTNAHAAPADPVFVSVTSEEPTTFALDQEGQIWAWGEENRNQFGQYGDGTTVSSELPKQVKVMNGSNLVKFKKVNPGTNHSVALDVNGNIWTTGNDEHGQLGNGPSGSSLTWGRISVPGRTFTDIAVKHNTSYALDSNGFLWSWGIDTTSTPQVPTQMQVVKDGNTFTFKSIYGHIQAIMAIDSEDQLWYIHEMQFDPKRYPPVAGVDFKSVSLGSSSSEGGPFGLVLDIYGNVWGFGANDKGQLGHGLSPDFKYNQMPIPIKNGSTPIKFAQISAGYTHSLGIDVNGKMWVWGVNDKGQLGDNTTTSTSYAKTYSVSFSEGGTVRLIGFKYVEGGFRRSYAIDQDGKLWHWGNGILRPERLGLAVSTTKEISGFSFANPAVTGTVNAASGTISVTVPYGTNVTSLTPTITHTGTSISPGNGVARNFSSPVNYTVTAEDGSTKSYTVTVTVESNSAKEITDFRFTTPAVFGLVSEARRAVDITVPYGTDVTSLRPAITHTGASIYPASGTAQNFSSPVSYTVTAADGSTKNYTVTVTVERNSAKDMTGFRFTTPAVIGIVSEARRAVDITVPYGTDVTSLRPTITHTGASVSPASGTARNFSSPVSYTITAADGSTKSYTVTVTVENDTQKVMTDFRFTTPAVIGLVSEARRGVFITVPYGTDVTSLTPTITHTGASISPASGTAQDFSSPVSYIVSATDGSTNSYTVTVTVAANPAKAITGFSFGSPAVTGTVNEASRTISVTVPFGTNVTSLTPTIAFTGASISPNSGVAQNFTSPVTYMVTAADNTTQNYTVTVNVAANPAKAIMAFGFANPAATGTVNQANHTVAITVPNGTDVTALMPTITFTGASISPNSGVAQNFTSPVTYTVTAADNTTRHYTVTVNVAANPAKAITAFSFATPAAAGTINEAAGTITVNVPYGTNVTSLTPTITHTGASISPGSGAARNFSSPVMYTVTAADGSTKSYMVTVNVAANPAKEITGFTFETPAVTGMVNQAAGTITVYVPYGTNVTALTPTITYTGASISPNSGATRDFSNSVMYTVTAADESTKSYTVTVNVTANPAKAITAFSFTTPAATGTINQAAGTITVNVPYGTNVTSLTPTITHTGASISPSSGVARNFSSPVMYTVTAADGSTKSYMVTVNVAANPAKEITGFTFATPAVTGTVNQAAGTITVNVPYGTNVTVLTPTITHTGASISPNSGATRDFSNSVMYTVTAADGSTKSYTVTVNVALNPAKEITGFSFTTPSATGTINQAAGTITVNVPYGTNVTALTPTITHTGASISPNSGATRDFSNSVMYTVTAADGSTKSYTVTVNVALNPAKEITGFSFATPAVTGTVNQAAGTITVNVPYGTNVTALTPTITHTGASISPNSGATRDFSNSVMYTVTAADGSTKSYTVTVNVAANPAKAITAFSFTTPSAAGTINQAAGTITVSVPYGTDVTSLTPTIVHTGTSISPGSGVTRDFSSPVMYTVTAADGSTKSYTVTVNVAANPAKAITAFGFTTPSAAGTINEAAGTITVNVPYGTNVTALTPTITYTGASISPNSGVARDFSNSVTYMVTAADGSTKNYTVTVTVAANPAKAITAFGFTTPSAAGTINEAAGTITVNVPYGTNVTSLTPTITQTGASISPGSGATRDFSNLVTYTVTAADGSTKSYTVTVNVAVNPAKEITGFSFTTPSATGTVNEANRTIAVTVPYGTDITSLTPTIAHTGASISPNSGVAQNFSSPVTYTVTAADNTTQNYVVTVTEAAQPAPPTPQHLTADGADSQVTLNWNSVTGATYYNVYLSTVQGLFIDAADATVTDATYNMTGLTNGMTYYFIVKAGNSGGLSAASNEAIATPAAAPAAPTNVTAVAGNGQATVSFTPPTDHGGYAITSYEVTASSGGIVQSGSSSPITVTGLTNGVSYTFTVKAINQVESSKASAASNAVIPSFPSDSGGSNNNTGSNNDDNKEPIASLADILLNHRVVEAGAKTTVDYGNTMLTIVSDRTKLENRLAAEEQGAIITYRANSSFDRVVAEIDGQWVKSMVKKQAVITLEADQATYVLPVQQINIEALASQFGESVALQDIKLKIEINTRAAQDTAKTIKEAESKGMFTLLAPPIEFIIQATYGDATVEVSKFHAFLEHWIAIPDNVNPDSVTTAVVVEPDGILRNVPLQVIVKENRHYAKASSFTNGTFAIVSRSIKFSDVTSHWAEQAIRDMGARMIVIGTEGNSYEPEREVTRAEFAAILVRGLGLPLEKGAAPFSDIFQAAWFNNVVHTAYTYRLLDGFEDGTFHPQDTITREQAMILLSRAMTLTGLKAKMPDQAADEALLPYTDAASVSDWALEGIADSIQAGVIQGRSGARLAPQDFVTRAEAATIVQRLLQLSELI</sequence>
<dbReference type="SUPFAM" id="SSF50985">
    <property type="entry name" value="RCC1/BLIP-II"/>
    <property type="match status" value="1"/>
</dbReference>
<dbReference type="InterPro" id="IPR036116">
    <property type="entry name" value="FN3_sf"/>
</dbReference>
<name>A0A329MMU6_9BACL</name>
<evidence type="ECO:0000259" key="3">
    <source>
        <dbReference type="PROSITE" id="PS51272"/>
    </source>
</evidence>
<dbReference type="SMART" id="SM00060">
    <property type="entry name" value="FN3"/>
    <property type="match status" value="2"/>
</dbReference>
<organism evidence="4 5">
    <name type="scientific">Paenibacillus contaminans</name>
    <dbReference type="NCBI Taxonomy" id="450362"/>
    <lineage>
        <taxon>Bacteria</taxon>
        <taxon>Bacillati</taxon>
        <taxon>Bacillota</taxon>
        <taxon>Bacilli</taxon>
        <taxon>Bacillales</taxon>
        <taxon>Paenibacillaceae</taxon>
        <taxon>Paenibacillus</taxon>
    </lineage>
</organism>
<comment type="caution">
    <text evidence="4">The sequence shown here is derived from an EMBL/GenBank/DDBJ whole genome shotgun (WGS) entry which is preliminary data.</text>
</comment>
<dbReference type="Pfam" id="PF00415">
    <property type="entry name" value="RCC1"/>
    <property type="match status" value="2"/>
</dbReference>
<dbReference type="Proteomes" id="UP000250369">
    <property type="component" value="Unassembled WGS sequence"/>
</dbReference>
<dbReference type="InterPro" id="IPR051553">
    <property type="entry name" value="Ran_GTPase-activating"/>
</dbReference>
<dbReference type="InterPro" id="IPR003961">
    <property type="entry name" value="FN3_dom"/>
</dbReference>
<gene>
    <name evidence="4" type="ORF">DQG23_11130</name>
</gene>
<dbReference type="Gene3D" id="2.60.40.2340">
    <property type="match status" value="16"/>
</dbReference>
<proteinExistence type="predicted"/>
<evidence type="ECO:0008006" key="6">
    <source>
        <dbReference type="Google" id="ProtNLM"/>
    </source>
</evidence>
<dbReference type="EMBL" id="QMFB01000005">
    <property type="protein sequence ID" value="RAV21209.1"/>
    <property type="molecule type" value="Genomic_DNA"/>
</dbReference>
<dbReference type="PANTHER" id="PTHR45982">
    <property type="entry name" value="REGULATOR OF CHROMOSOME CONDENSATION"/>
    <property type="match status" value="1"/>
</dbReference>
<protein>
    <recommendedName>
        <fullName evidence="6">DUF5018 domain-containing protein</fullName>
    </recommendedName>
</protein>
<dbReference type="Pfam" id="PF00041">
    <property type="entry name" value="fn3"/>
    <property type="match status" value="2"/>
</dbReference>
<feature type="region of interest" description="Disordered" evidence="1">
    <location>
        <begin position="1989"/>
        <end position="2010"/>
    </location>
</feature>
<dbReference type="PROSITE" id="PS50012">
    <property type="entry name" value="RCC1_3"/>
    <property type="match status" value="3"/>
</dbReference>
<dbReference type="PANTHER" id="PTHR45982:SF1">
    <property type="entry name" value="REGULATOR OF CHROMOSOME CONDENSATION"/>
    <property type="match status" value="1"/>
</dbReference>
<dbReference type="SUPFAM" id="SSF49265">
    <property type="entry name" value="Fibronectin type III"/>
    <property type="match status" value="1"/>
</dbReference>
<dbReference type="GO" id="GO:0005085">
    <property type="term" value="F:guanyl-nucleotide exchange factor activity"/>
    <property type="evidence" value="ECO:0007669"/>
    <property type="project" value="TreeGrafter"/>
</dbReference>
<dbReference type="PROSITE" id="PS51272">
    <property type="entry name" value="SLH"/>
    <property type="match status" value="3"/>
</dbReference>
<dbReference type="InterPro" id="IPR013783">
    <property type="entry name" value="Ig-like_fold"/>
</dbReference>
<feature type="domain" description="SLH" evidence="3">
    <location>
        <begin position="2303"/>
        <end position="2362"/>
    </location>
</feature>